<comment type="caution">
    <text evidence="2">The sequence shown here is derived from an EMBL/GenBank/DDBJ whole genome shotgun (WGS) entry which is preliminary data.</text>
</comment>
<feature type="transmembrane region" description="Helical" evidence="1">
    <location>
        <begin position="49"/>
        <end position="65"/>
    </location>
</feature>
<feature type="non-terminal residue" evidence="2">
    <location>
        <position position="72"/>
    </location>
</feature>
<keyword evidence="3" id="KW-1185">Reference proteome</keyword>
<gene>
    <name evidence="2" type="ORF">ACFQDM_12160</name>
</gene>
<feature type="transmembrane region" description="Helical" evidence="1">
    <location>
        <begin position="23"/>
        <end position="42"/>
    </location>
</feature>
<evidence type="ECO:0000313" key="3">
    <source>
        <dbReference type="Proteomes" id="UP001596303"/>
    </source>
</evidence>
<sequence length="72" mass="7742">MLIAAALVGLALRYQLDGFARWFWILAVGVTALAILALRAAGRRGASRAVLLPLVAVALGWWLTIRPSGDRD</sequence>
<keyword evidence="1" id="KW-0472">Membrane</keyword>
<dbReference type="Proteomes" id="UP001596303">
    <property type="component" value="Unassembled WGS sequence"/>
</dbReference>
<protein>
    <recommendedName>
        <fullName evidence="4">DUF4175 domain-containing protein</fullName>
    </recommendedName>
</protein>
<accession>A0ABW1SBD3</accession>
<keyword evidence="1" id="KW-0812">Transmembrane</keyword>
<keyword evidence="1" id="KW-1133">Transmembrane helix</keyword>
<organism evidence="2 3">
    <name type="scientific">Ponticaulis profundi</name>
    <dbReference type="NCBI Taxonomy" id="2665222"/>
    <lineage>
        <taxon>Bacteria</taxon>
        <taxon>Pseudomonadati</taxon>
        <taxon>Pseudomonadota</taxon>
        <taxon>Alphaproteobacteria</taxon>
        <taxon>Hyphomonadales</taxon>
        <taxon>Hyphomonadaceae</taxon>
        <taxon>Ponticaulis</taxon>
    </lineage>
</organism>
<dbReference type="EMBL" id="JBHSSW010000016">
    <property type="protein sequence ID" value="MFC6198839.1"/>
    <property type="molecule type" value="Genomic_DNA"/>
</dbReference>
<reference evidence="3" key="1">
    <citation type="journal article" date="2019" name="Int. J. Syst. Evol. Microbiol.">
        <title>The Global Catalogue of Microorganisms (GCM) 10K type strain sequencing project: providing services to taxonomists for standard genome sequencing and annotation.</title>
        <authorList>
            <consortium name="The Broad Institute Genomics Platform"/>
            <consortium name="The Broad Institute Genome Sequencing Center for Infectious Disease"/>
            <person name="Wu L."/>
            <person name="Ma J."/>
        </authorList>
    </citation>
    <scope>NUCLEOTIDE SEQUENCE [LARGE SCALE GENOMIC DNA]</scope>
    <source>
        <strain evidence="3">CGMCC-1.15741</strain>
    </source>
</reference>
<evidence type="ECO:0008006" key="4">
    <source>
        <dbReference type="Google" id="ProtNLM"/>
    </source>
</evidence>
<proteinExistence type="predicted"/>
<evidence type="ECO:0000256" key="1">
    <source>
        <dbReference type="SAM" id="Phobius"/>
    </source>
</evidence>
<name>A0ABW1SBD3_9PROT</name>
<evidence type="ECO:0000313" key="2">
    <source>
        <dbReference type="EMBL" id="MFC6198839.1"/>
    </source>
</evidence>